<dbReference type="Proteomes" id="UP000199705">
    <property type="component" value="Unassembled WGS sequence"/>
</dbReference>
<proteinExistence type="predicted"/>
<reference evidence="2" key="1">
    <citation type="submission" date="2016-10" db="EMBL/GenBank/DDBJ databases">
        <authorList>
            <person name="Varghese N."/>
            <person name="Submissions S."/>
        </authorList>
    </citation>
    <scope>NUCLEOTIDE SEQUENCE [LARGE SCALE GENOMIC DNA]</scope>
    <source>
        <strain evidence="2">Gh-67</strain>
    </source>
</reference>
<dbReference type="STRING" id="551996.SAMN05192573_105154"/>
<accession>A0A1G7XS07</accession>
<protein>
    <submittedName>
        <fullName evidence="1">Uncharacterized protein</fullName>
    </submittedName>
</protein>
<dbReference type="EMBL" id="FNCG01000005">
    <property type="protein sequence ID" value="SDG87015.1"/>
    <property type="molecule type" value="Genomic_DNA"/>
</dbReference>
<dbReference type="RefSeq" id="WP_176844443.1">
    <property type="nucleotide sequence ID" value="NZ_FNCG01000005.1"/>
</dbReference>
<evidence type="ECO:0000313" key="2">
    <source>
        <dbReference type="Proteomes" id="UP000199705"/>
    </source>
</evidence>
<gene>
    <name evidence="1" type="ORF">SAMN05192573_105154</name>
</gene>
<organism evidence="1 2">
    <name type="scientific">Mucilaginibacter gossypii</name>
    <dbReference type="NCBI Taxonomy" id="551996"/>
    <lineage>
        <taxon>Bacteria</taxon>
        <taxon>Pseudomonadati</taxon>
        <taxon>Bacteroidota</taxon>
        <taxon>Sphingobacteriia</taxon>
        <taxon>Sphingobacteriales</taxon>
        <taxon>Sphingobacteriaceae</taxon>
        <taxon>Mucilaginibacter</taxon>
    </lineage>
</organism>
<sequence length="54" mass="6027">MKSTRIVISTLILSAHHTITLNNVTIKGEPVNQGFNKQWCFNMPASTDTKIVLN</sequence>
<dbReference type="AlphaFoldDB" id="A0A1G7XS07"/>
<keyword evidence="2" id="KW-1185">Reference proteome</keyword>
<evidence type="ECO:0000313" key="1">
    <source>
        <dbReference type="EMBL" id="SDG87015.1"/>
    </source>
</evidence>
<name>A0A1G7XS07_9SPHI</name>